<accession>A0A8K0DB02</accession>
<dbReference type="PROSITE" id="PS00233">
    <property type="entry name" value="CHIT_BIND_RR_1"/>
    <property type="match status" value="1"/>
</dbReference>
<gene>
    <name evidence="4" type="ORF">ILUMI_03330</name>
</gene>
<dbReference type="Pfam" id="PF00379">
    <property type="entry name" value="Chitin_bind_4"/>
    <property type="match status" value="1"/>
</dbReference>
<dbReference type="Proteomes" id="UP000801492">
    <property type="component" value="Unassembled WGS sequence"/>
</dbReference>
<evidence type="ECO:0000256" key="1">
    <source>
        <dbReference type="ARBA" id="ARBA00022460"/>
    </source>
</evidence>
<name>A0A8K0DB02_IGNLU</name>
<dbReference type="InterPro" id="IPR031311">
    <property type="entry name" value="CHIT_BIND_RR_consensus"/>
</dbReference>
<dbReference type="EMBL" id="VTPC01001166">
    <property type="protein sequence ID" value="KAF2902855.1"/>
    <property type="molecule type" value="Genomic_DNA"/>
</dbReference>
<protein>
    <submittedName>
        <fullName evidence="4">Uncharacterized protein</fullName>
    </submittedName>
</protein>
<dbReference type="InterPro" id="IPR050468">
    <property type="entry name" value="Cuticle_Struct_Prot"/>
</dbReference>
<keyword evidence="5" id="KW-1185">Reference proteome</keyword>
<keyword evidence="3" id="KW-0732">Signal</keyword>
<dbReference type="GO" id="GO:0008010">
    <property type="term" value="F:structural constituent of chitin-based larval cuticle"/>
    <property type="evidence" value="ECO:0007669"/>
    <property type="project" value="TreeGrafter"/>
</dbReference>
<dbReference type="GO" id="GO:0062129">
    <property type="term" value="C:chitin-based extracellular matrix"/>
    <property type="evidence" value="ECO:0007669"/>
    <property type="project" value="TreeGrafter"/>
</dbReference>
<dbReference type="PRINTS" id="PR00947">
    <property type="entry name" value="CUTICLE"/>
</dbReference>
<keyword evidence="1 2" id="KW-0193">Cuticle</keyword>
<reference evidence="4" key="1">
    <citation type="submission" date="2019-08" db="EMBL/GenBank/DDBJ databases">
        <title>The genome of the North American firefly Photinus pyralis.</title>
        <authorList>
            <consortium name="Photinus pyralis genome working group"/>
            <person name="Fallon T.R."/>
            <person name="Sander Lower S.E."/>
            <person name="Weng J.-K."/>
        </authorList>
    </citation>
    <scope>NUCLEOTIDE SEQUENCE</scope>
    <source>
        <strain evidence="4">TRF0915ILg1</strain>
        <tissue evidence="4">Whole body</tissue>
    </source>
</reference>
<feature type="chain" id="PRO_5035424266" evidence="3">
    <location>
        <begin position="20"/>
        <end position="147"/>
    </location>
</feature>
<dbReference type="PROSITE" id="PS51155">
    <property type="entry name" value="CHIT_BIND_RR_2"/>
    <property type="match status" value="1"/>
</dbReference>
<comment type="caution">
    <text evidence="4">The sequence shown here is derived from an EMBL/GenBank/DDBJ whole genome shotgun (WGS) entry which is preliminary data.</text>
</comment>
<evidence type="ECO:0000313" key="4">
    <source>
        <dbReference type="EMBL" id="KAF2902855.1"/>
    </source>
</evidence>
<evidence type="ECO:0000256" key="2">
    <source>
        <dbReference type="PROSITE-ProRule" id="PRU00497"/>
    </source>
</evidence>
<feature type="signal peptide" evidence="3">
    <location>
        <begin position="1"/>
        <end position="19"/>
    </location>
</feature>
<dbReference type="AlphaFoldDB" id="A0A8K0DB02"/>
<dbReference type="OrthoDB" id="6379191at2759"/>
<evidence type="ECO:0000256" key="3">
    <source>
        <dbReference type="SAM" id="SignalP"/>
    </source>
</evidence>
<evidence type="ECO:0000313" key="5">
    <source>
        <dbReference type="Proteomes" id="UP000801492"/>
    </source>
</evidence>
<dbReference type="PANTHER" id="PTHR10380:SF173">
    <property type="entry name" value="CUTICULAR PROTEIN 47EF, ISOFORM C-RELATED"/>
    <property type="match status" value="1"/>
</dbReference>
<organism evidence="4 5">
    <name type="scientific">Ignelater luminosus</name>
    <name type="common">Cucubano</name>
    <name type="synonym">Pyrophorus luminosus</name>
    <dbReference type="NCBI Taxonomy" id="2038154"/>
    <lineage>
        <taxon>Eukaryota</taxon>
        <taxon>Metazoa</taxon>
        <taxon>Ecdysozoa</taxon>
        <taxon>Arthropoda</taxon>
        <taxon>Hexapoda</taxon>
        <taxon>Insecta</taxon>
        <taxon>Pterygota</taxon>
        <taxon>Neoptera</taxon>
        <taxon>Endopterygota</taxon>
        <taxon>Coleoptera</taxon>
        <taxon>Polyphaga</taxon>
        <taxon>Elateriformia</taxon>
        <taxon>Elateroidea</taxon>
        <taxon>Elateridae</taxon>
        <taxon>Agrypninae</taxon>
        <taxon>Pyrophorini</taxon>
        <taxon>Ignelater</taxon>
    </lineage>
</organism>
<proteinExistence type="predicted"/>
<sequence length="147" mass="15863">MNMLLGLFATVCLCYLAKAQPIPQPPPPFSPLGNVPILRLDYDSSPDGSYIYNYETGNGIAAHQRGFVKNLGNPQAEAQVMEGSYTYTGPDGVQYTVNYVADENGFHPQGAHIPTPPPIPEAIQRSLAFNAAHPEPHPLGPIAPFHP</sequence>
<dbReference type="PANTHER" id="PTHR10380">
    <property type="entry name" value="CUTICLE PROTEIN"/>
    <property type="match status" value="1"/>
</dbReference>
<dbReference type="InterPro" id="IPR000618">
    <property type="entry name" value="Insect_cuticle"/>
</dbReference>